<evidence type="ECO:0000256" key="1">
    <source>
        <dbReference type="SAM" id="MobiDB-lite"/>
    </source>
</evidence>
<feature type="region of interest" description="Disordered" evidence="1">
    <location>
        <begin position="95"/>
        <end position="123"/>
    </location>
</feature>
<evidence type="ECO:0000313" key="2">
    <source>
        <dbReference type="EnsemblPlants" id="ONIVA07G15660.1"/>
    </source>
</evidence>
<keyword evidence="3" id="KW-1185">Reference proteome</keyword>
<dbReference type="AlphaFoldDB" id="A0A0E0I1V3"/>
<evidence type="ECO:0000313" key="3">
    <source>
        <dbReference type="Proteomes" id="UP000006591"/>
    </source>
</evidence>
<sequence length="123" mass="13305">MEADRVMQWLNGKELRSVVFVSLAMMAHGLELSGAAFVHGDGGGTVGAAVARVRHRLCRHCGSGSEHDSQPHRSPLPSLFHRCLPLPPRLADRLSPLSSRCGRPPLSLSPSKAHQPPILFSPF</sequence>
<name>A0A0E0I1V3_ORYNI</name>
<protein>
    <submittedName>
        <fullName evidence="2">Uncharacterized protein</fullName>
    </submittedName>
</protein>
<accession>A0A0E0I1V3</accession>
<dbReference type="EnsemblPlants" id="ONIVA07G15660.1">
    <property type="protein sequence ID" value="ONIVA07G15660.1"/>
    <property type="gene ID" value="ONIVA07G15660"/>
</dbReference>
<dbReference type="OMA" id="MEADRVM"/>
<dbReference type="Gramene" id="ONIVA07G15660.1">
    <property type="protein sequence ID" value="ONIVA07G15660.1"/>
    <property type="gene ID" value="ONIVA07G15660"/>
</dbReference>
<reference evidence="2" key="2">
    <citation type="submission" date="2018-04" db="EMBL/GenBank/DDBJ databases">
        <title>OnivRS2 (Oryza nivara Reference Sequence Version 2).</title>
        <authorList>
            <person name="Zhang J."/>
            <person name="Kudrna D."/>
            <person name="Lee S."/>
            <person name="Talag J."/>
            <person name="Rajasekar S."/>
            <person name="Welchert J."/>
            <person name="Hsing Y.-I."/>
            <person name="Wing R.A."/>
        </authorList>
    </citation>
    <scope>NUCLEOTIDE SEQUENCE [LARGE SCALE GENOMIC DNA]</scope>
    <source>
        <strain evidence="2">SL10</strain>
    </source>
</reference>
<proteinExistence type="predicted"/>
<dbReference type="Proteomes" id="UP000006591">
    <property type="component" value="Chromosome 7"/>
</dbReference>
<dbReference type="HOGENOM" id="CLU_2019010_0_0_1"/>
<reference evidence="2" key="1">
    <citation type="submission" date="2015-04" db="UniProtKB">
        <authorList>
            <consortium name="EnsemblPlants"/>
        </authorList>
    </citation>
    <scope>IDENTIFICATION</scope>
    <source>
        <strain evidence="2">SL10</strain>
    </source>
</reference>
<organism evidence="2">
    <name type="scientific">Oryza nivara</name>
    <name type="common">Indian wild rice</name>
    <name type="synonym">Oryza sativa f. spontanea</name>
    <dbReference type="NCBI Taxonomy" id="4536"/>
    <lineage>
        <taxon>Eukaryota</taxon>
        <taxon>Viridiplantae</taxon>
        <taxon>Streptophyta</taxon>
        <taxon>Embryophyta</taxon>
        <taxon>Tracheophyta</taxon>
        <taxon>Spermatophyta</taxon>
        <taxon>Magnoliopsida</taxon>
        <taxon>Liliopsida</taxon>
        <taxon>Poales</taxon>
        <taxon>Poaceae</taxon>
        <taxon>BOP clade</taxon>
        <taxon>Oryzoideae</taxon>
        <taxon>Oryzeae</taxon>
        <taxon>Oryzinae</taxon>
        <taxon>Oryza</taxon>
    </lineage>
</organism>